<reference evidence="4 5" key="1">
    <citation type="submission" date="2019-08" db="EMBL/GenBank/DDBJ databases">
        <title>Aureimonas fodiniaquatilis sp. nov., isolated from a coal mine wastewater.</title>
        <authorList>
            <person name="Kim W."/>
        </authorList>
    </citation>
    <scope>NUCLEOTIDE SEQUENCE [LARGE SCALE GENOMIC DNA]</scope>
    <source>
        <strain evidence="4 5">CAU 1482</strain>
    </source>
</reference>
<dbReference type="NCBIfam" id="NF005968">
    <property type="entry name" value="PRK08057.1-2"/>
    <property type="match status" value="1"/>
</dbReference>
<comment type="caution">
    <text evidence="4">The sequence shown here is derived from an EMBL/GenBank/DDBJ whole genome shotgun (WGS) entry which is preliminary data.</text>
</comment>
<dbReference type="PANTHER" id="PTHR36925:SF1">
    <property type="entry name" value="COBALT-PRECORRIN-6A REDUCTASE"/>
    <property type="match status" value="1"/>
</dbReference>
<proteinExistence type="predicted"/>
<dbReference type="Pfam" id="PF02571">
    <property type="entry name" value="CbiJ"/>
    <property type="match status" value="1"/>
</dbReference>
<evidence type="ECO:0000313" key="4">
    <source>
        <dbReference type="EMBL" id="KAA0969545.1"/>
    </source>
</evidence>
<dbReference type="InterPro" id="IPR003723">
    <property type="entry name" value="Precorrin-6x_reduct"/>
</dbReference>
<dbReference type="PANTHER" id="PTHR36925">
    <property type="entry name" value="COBALT-PRECORRIN-6A REDUCTASE"/>
    <property type="match status" value="1"/>
</dbReference>
<evidence type="ECO:0000256" key="3">
    <source>
        <dbReference type="ARBA" id="ARBA00023002"/>
    </source>
</evidence>
<evidence type="ECO:0000313" key="5">
    <source>
        <dbReference type="Proteomes" id="UP000324738"/>
    </source>
</evidence>
<accession>A0A5B0DUD3</accession>
<sequence length="262" mass="27069">MASQGSVGIVTSYKQAGTLVLGGTAEAAALARAMAAAGLPGIFSYAGRTDAPASQPLPTRIGGFGGVDGLVEFLIENKIRGIVDATHPFAAQMSRNAIAAARVTGVPLLALERPAWAPELEDQWQVVQDVAGAVAALSGPAERVFLAIGRQNLADFAGRPQHHYLLRVVDPWAGEMPLANAHVVVARGPFDVEGDAALLRSHGITRLVAKNAGGAGAVAKVLAARQLALPVIMIARPILPDRAVVNTVDAALQWLHSADLGV</sequence>
<name>A0A5B0DUD3_9HYPH</name>
<keyword evidence="5" id="KW-1185">Reference proteome</keyword>
<dbReference type="GO" id="GO:0016994">
    <property type="term" value="F:precorrin-6A reductase activity"/>
    <property type="evidence" value="ECO:0007669"/>
    <property type="project" value="InterPro"/>
</dbReference>
<dbReference type="PROSITE" id="PS51014">
    <property type="entry name" value="COBK_CBIJ"/>
    <property type="match status" value="1"/>
</dbReference>
<dbReference type="AlphaFoldDB" id="A0A5B0DUD3"/>
<keyword evidence="3 4" id="KW-0560">Oxidoreductase</keyword>
<gene>
    <name evidence="4" type="ORF">FPY71_13515</name>
</gene>
<dbReference type="Proteomes" id="UP000324738">
    <property type="component" value="Unassembled WGS sequence"/>
</dbReference>
<evidence type="ECO:0000256" key="1">
    <source>
        <dbReference type="ARBA" id="ARBA00004953"/>
    </source>
</evidence>
<dbReference type="RefSeq" id="WP_149300829.1">
    <property type="nucleotide sequence ID" value="NZ_VTWH01000003.1"/>
</dbReference>
<dbReference type="UniPathway" id="UPA00148"/>
<organism evidence="4 5">
    <name type="scientific">Aureimonas fodinaquatilis</name>
    <dbReference type="NCBI Taxonomy" id="2565783"/>
    <lineage>
        <taxon>Bacteria</taxon>
        <taxon>Pseudomonadati</taxon>
        <taxon>Pseudomonadota</taxon>
        <taxon>Alphaproteobacteria</taxon>
        <taxon>Hyphomicrobiales</taxon>
        <taxon>Aurantimonadaceae</taxon>
        <taxon>Aureimonas</taxon>
    </lineage>
</organism>
<protein>
    <submittedName>
        <fullName evidence="4">Cobalt-precorrin-6A reductase</fullName>
        <ecNumber evidence="4">1.3.1.106</ecNumber>
    </submittedName>
</protein>
<dbReference type="OrthoDB" id="5183775at2"/>
<dbReference type="EC" id="1.3.1.106" evidence="4"/>
<comment type="pathway">
    <text evidence="1">Cofactor biosynthesis; adenosylcobalamin biosynthesis.</text>
</comment>
<evidence type="ECO:0000256" key="2">
    <source>
        <dbReference type="ARBA" id="ARBA00022573"/>
    </source>
</evidence>
<dbReference type="EMBL" id="VTWH01000003">
    <property type="protein sequence ID" value="KAA0969545.1"/>
    <property type="molecule type" value="Genomic_DNA"/>
</dbReference>
<dbReference type="NCBIfam" id="TIGR00715">
    <property type="entry name" value="precor6x_red"/>
    <property type="match status" value="1"/>
</dbReference>
<keyword evidence="2" id="KW-0169">Cobalamin biosynthesis</keyword>
<dbReference type="GO" id="GO:0009236">
    <property type="term" value="P:cobalamin biosynthetic process"/>
    <property type="evidence" value="ECO:0007669"/>
    <property type="project" value="UniProtKB-UniPathway"/>
</dbReference>